<feature type="region of interest" description="Disordered" evidence="1">
    <location>
        <begin position="1"/>
        <end position="103"/>
    </location>
</feature>
<feature type="compositionally biased region" description="Low complexity" evidence="1">
    <location>
        <begin position="133"/>
        <end position="150"/>
    </location>
</feature>
<dbReference type="Proteomes" id="UP000192582">
    <property type="component" value="Unassembled WGS sequence"/>
</dbReference>
<organism evidence="2 3">
    <name type="scientific">Deinococcus hopiensis KR-140</name>
    <dbReference type="NCBI Taxonomy" id="695939"/>
    <lineage>
        <taxon>Bacteria</taxon>
        <taxon>Thermotogati</taxon>
        <taxon>Deinococcota</taxon>
        <taxon>Deinococci</taxon>
        <taxon>Deinococcales</taxon>
        <taxon>Deinococcaceae</taxon>
        <taxon>Deinococcus</taxon>
    </lineage>
</organism>
<name>A0A1W1V7J8_9DEIO</name>
<reference evidence="2 3" key="1">
    <citation type="submission" date="2017-04" db="EMBL/GenBank/DDBJ databases">
        <authorList>
            <person name="Afonso C.L."/>
            <person name="Miller P.J."/>
            <person name="Scott M.A."/>
            <person name="Spackman E."/>
            <person name="Goraichik I."/>
            <person name="Dimitrov K.M."/>
            <person name="Suarez D.L."/>
            <person name="Swayne D.E."/>
        </authorList>
    </citation>
    <scope>NUCLEOTIDE SEQUENCE [LARGE SCALE GENOMIC DNA]</scope>
    <source>
        <strain evidence="2 3">KR-140</strain>
    </source>
</reference>
<gene>
    <name evidence="2" type="ORF">SAMN00790413_00334</name>
</gene>
<feature type="compositionally biased region" description="Basic residues" evidence="1">
    <location>
        <begin position="159"/>
        <end position="168"/>
    </location>
</feature>
<dbReference type="EMBL" id="FWWU01000009">
    <property type="protein sequence ID" value="SMB89256.1"/>
    <property type="molecule type" value="Genomic_DNA"/>
</dbReference>
<dbReference type="AlphaFoldDB" id="A0A1W1V7J8"/>
<evidence type="ECO:0000313" key="3">
    <source>
        <dbReference type="Proteomes" id="UP000192582"/>
    </source>
</evidence>
<feature type="compositionally biased region" description="Polar residues" evidence="1">
    <location>
        <begin position="77"/>
        <end position="89"/>
    </location>
</feature>
<protein>
    <submittedName>
        <fullName evidence="2">Uncharacterized protein</fullName>
    </submittedName>
</protein>
<accession>A0A1W1V7J8</accession>
<sequence length="206" mass="22115">MEVRAPSGGSCRPPSSVRSRICRKRSSASIRVSRPRQRARRAGDAASSIPPGRRPRRHLPQRPQPVLTPGQVVRQAPSCSRVASAQASVESGARASPPAQRPTRLEHLSKCRLLFERARHSPQCSGVGQHGPARCAGASRRADGGASRARVGPGATAHIQHRGGRGRQKAGGEFLHPNSSWLLPRLSRRCLRSCPVVTRNLVRGAG</sequence>
<proteinExistence type="predicted"/>
<feature type="region of interest" description="Disordered" evidence="1">
    <location>
        <begin position="122"/>
        <end position="172"/>
    </location>
</feature>
<keyword evidence="3" id="KW-1185">Reference proteome</keyword>
<evidence type="ECO:0000313" key="2">
    <source>
        <dbReference type="EMBL" id="SMB89256.1"/>
    </source>
</evidence>
<evidence type="ECO:0000256" key="1">
    <source>
        <dbReference type="SAM" id="MobiDB-lite"/>
    </source>
</evidence>